<reference evidence="2" key="2">
    <citation type="submission" date="2022-01" db="EMBL/GenBank/DDBJ databases">
        <authorList>
            <person name="Yamashiro T."/>
            <person name="Shiraishi A."/>
            <person name="Satake H."/>
            <person name="Nakayama K."/>
        </authorList>
    </citation>
    <scope>NUCLEOTIDE SEQUENCE</scope>
</reference>
<evidence type="ECO:0000313" key="3">
    <source>
        <dbReference type="Proteomes" id="UP001151760"/>
    </source>
</evidence>
<feature type="compositionally biased region" description="Acidic residues" evidence="1">
    <location>
        <begin position="125"/>
        <end position="135"/>
    </location>
</feature>
<proteinExistence type="predicted"/>
<reference evidence="2" key="1">
    <citation type="journal article" date="2022" name="Int. J. Mol. Sci.">
        <title>Draft Genome of Tanacetum Coccineum: Genomic Comparison of Closely Related Tanacetum-Family Plants.</title>
        <authorList>
            <person name="Yamashiro T."/>
            <person name="Shiraishi A."/>
            <person name="Nakayama K."/>
            <person name="Satake H."/>
        </authorList>
    </citation>
    <scope>NUCLEOTIDE SEQUENCE</scope>
</reference>
<keyword evidence="3" id="KW-1185">Reference proteome</keyword>
<sequence>MYTSKDDYLINTLRFVSRREASQKYGAILPECLTSPEMKESKAYKTYLSLCTSAVPPQWLPKEGKKFIGEGRESVFAWGKYDGRRQQQRSTYQVMKASNNDNKDEEEVDQDNESKYDEMKSNEEQGMDDTTDQFDDDADARLEEPTETATEIVQGKGTNAEMTEAQQGNENLATTQEQVVDDAHVTITTVTKKTEVPVTSSSCSSNLASKFLNFSNIPHTDVEIVSPMDVPVHHEFPRTQAPTLLSIPFYATPTPPPTIETTNPLSNLPDFSSVFQFNDYISALEKEVAELKKDPLYTQVTSLVDEHLDTRLGETREEFMNLLSESFTARIKEQVKDQLPQILPKEVSNFAPHKDSTSGSSKGTQSEPRSSRKSVQLEEPVFEVADSDMPHDKEGNLGDNEDEPRKETASRSDWALSEKLDWENPEGGDYPFDLSKPLPLIMHGKRQRVPFEFFINNDLKYLQGGISTMTYTMSTIKTKATKYDLPGIKDMVPNIWSPVKVAYDKYALWGISHRDVRKTMKGERELEEELGLVRGKDRKVLGTRLDCWNDCDALPSNCTKFSDGTRCFV</sequence>
<feature type="region of interest" description="Disordered" evidence="1">
    <location>
        <begin position="87"/>
        <end position="135"/>
    </location>
</feature>
<accession>A0ABQ5HXC5</accession>
<name>A0ABQ5HXC5_9ASTR</name>
<feature type="region of interest" description="Disordered" evidence="1">
    <location>
        <begin position="343"/>
        <end position="422"/>
    </location>
</feature>
<feature type="compositionally biased region" description="Polar residues" evidence="1">
    <location>
        <begin position="88"/>
        <end position="100"/>
    </location>
</feature>
<protein>
    <submittedName>
        <fullName evidence="2">Uncharacterized protein</fullName>
    </submittedName>
</protein>
<evidence type="ECO:0000256" key="1">
    <source>
        <dbReference type="SAM" id="MobiDB-lite"/>
    </source>
</evidence>
<feature type="compositionally biased region" description="Polar residues" evidence="1">
    <location>
        <begin position="357"/>
        <end position="368"/>
    </location>
</feature>
<feature type="compositionally biased region" description="Basic and acidic residues" evidence="1">
    <location>
        <begin position="112"/>
        <end position="123"/>
    </location>
</feature>
<gene>
    <name evidence="2" type="ORF">Tco_1081314</name>
</gene>
<organism evidence="2 3">
    <name type="scientific">Tanacetum coccineum</name>
    <dbReference type="NCBI Taxonomy" id="301880"/>
    <lineage>
        <taxon>Eukaryota</taxon>
        <taxon>Viridiplantae</taxon>
        <taxon>Streptophyta</taxon>
        <taxon>Embryophyta</taxon>
        <taxon>Tracheophyta</taxon>
        <taxon>Spermatophyta</taxon>
        <taxon>Magnoliopsida</taxon>
        <taxon>eudicotyledons</taxon>
        <taxon>Gunneridae</taxon>
        <taxon>Pentapetalae</taxon>
        <taxon>asterids</taxon>
        <taxon>campanulids</taxon>
        <taxon>Asterales</taxon>
        <taxon>Asteraceae</taxon>
        <taxon>Asteroideae</taxon>
        <taxon>Anthemideae</taxon>
        <taxon>Anthemidinae</taxon>
        <taxon>Tanacetum</taxon>
    </lineage>
</organism>
<evidence type="ECO:0000313" key="2">
    <source>
        <dbReference type="EMBL" id="GJT92469.1"/>
    </source>
</evidence>
<comment type="caution">
    <text evidence="2">The sequence shown here is derived from an EMBL/GenBank/DDBJ whole genome shotgun (WGS) entry which is preliminary data.</text>
</comment>
<dbReference type="Proteomes" id="UP001151760">
    <property type="component" value="Unassembled WGS sequence"/>
</dbReference>
<dbReference type="EMBL" id="BQNB010020112">
    <property type="protein sequence ID" value="GJT92469.1"/>
    <property type="molecule type" value="Genomic_DNA"/>
</dbReference>
<feature type="compositionally biased region" description="Basic and acidic residues" evidence="1">
    <location>
        <begin position="403"/>
        <end position="422"/>
    </location>
</feature>